<name>A0ABW0M947_9BURK</name>
<gene>
    <name evidence="4" type="ORF">ACFPM8_12285</name>
</gene>
<organism evidence="4 5">
    <name type="scientific">Paraherbaspirillum soli</name>
    <dbReference type="NCBI Taxonomy" id="631222"/>
    <lineage>
        <taxon>Bacteria</taxon>
        <taxon>Pseudomonadati</taxon>
        <taxon>Pseudomonadota</taxon>
        <taxon>Betaproteobacteria</taxon>
        <taxon>Burkholderiales</taxon>
        <taxon>Oxalobacteraceae</taxon>
        <taxon>Paraherbaspirillum</taxon>
    </lineage>
</organism>
<dbReference type="PANTHER" id="PTHR43877:SF2">
    <property type="entry name" value="AMINOALKYLPHOSPHONATE N-ACETYLTRANSFERASE-RELATED"/>
    <property type="match status" value="1"/>
</dbReference>
<dbReference type="PANTHER" id="PTHR43877">
    <property type="entry name" value="AMINOALKYLPHOSPHONATE N-ACETYLTRANSFERASE-RELATED-RELATED"/>
    <property type="match status" value="1"/>
</dbReference>
<dbReference type="SUPFAM" id="SSF55729">
    <property type="entry name" value="Acyl-CoA N-acyltransferases (Nat)"/>
    <property type="match status" value="1"/>
</dbReference>
<sequence length="151" mass="16511">MTTPAIRAASLDDLAAVSALFDSYRQFYEQESNPALAAQFIRQRIANRESVILVAENEGREIIGFCQLYPSFCSVQAAPIYVLYDLFVAPTARKGGAGKALLMAAHSHAASQGMARLDLTTAKTNLPAQALYESLGWVRDEVFYAYNLAVN</sequence>
<accession>A0ABW0M947</accession>
<protein>
    <submittedName>
        <fullName evidence="4">GNAT family N-acetyltransferase</fullName>
        <ecNumber evidence="4">2.3.-.-</ecNumber>
    </submittedName>
</protein>
<evidence type="ECO:0000256" key="2">
    <source>
        <dbReference type="ARBA" id="ARBA00023315"/>
    </source>
</evidence>
<dbReference type="PROSITE" id="PS51186">
    <property type="entry name" value="GNAT"/>
    <property type="match status" value="1"/>
</dbReference>
<dbReference type="InterPro" id="IPR050832">
    <property type="entry name" value="Bact_Acetyltransf"/>
</dbReference>
<dbReference type="InterPro" id="IPR000182">
    <property type="entry name" value="GNAT_dom"/>
</dbReference>
<evidence type="ECO:0000313" key="4">
    <source>
        <dbReference type="EMBL" id="MFC5474733.1"/>
    </source>
</evidence>
<keyword evidence="5" id="KW-1185">Reference proteome</keyword>
<dbReference type="Pfam" id="PF00583">
    <property type="entry name" value="Acetyltransf_1"/>
    <property type="match status" value="1"/>
</dbReference>
<reference evidence="5" key="1">
    <citation type="journal article" date="2019" name="Int. J. Syst. Evol. Microbiol.">
        <title>The Global Catalogue of Microorganisms (GCM) 10K type strain sequencing project: providing services to taxonomists for standard genome sequencing and annotation.</title>
        <authorList>
            <consortium name="The Broad Institute Genomics Platform"/>
            <consortium name="The Broad Institute Genome Sequencing Center for Infectious Disease"/>
            <person name="Wu L."/>
            <person name="Ma J."/>
        </authorList>
    </citation>
    <scope>NUCLEOTIDE SEQUENCE [LARGE SCALE GENOMIC DNA]</scope>
    <source>
        <strain evidence="5">JCM 17066</strain>
    </source>
</reference>
<dbReference type="RefSeq" id="WP_378997843.1">
    <property type="nucleotide sequence ID" value="NZ_JBHSMT010000023.1"/>
</dbReference>
<dbReference type="CDD" id="cd04301">
    <property type="entry name" value="NAT_SF"/>
    <property type="match status" value="1"/>
</dbReference>
<evidence type="ECO:0000256" key="1">
    <source>
        <dbReference type="ARBA" id="ARBA00022679"/>
    </source>
</evidence>
<proteinExistence type="predicted"/>
<dbReference type="EC" id="2.3.-.-" evidence="4"/>
<keyword evidence="1 4" id="KW-0808">Transferase</keyword>
<dbReference type="GO" id="GO:0016746">
    <property type="term" value="F:acyltransferase activity"/>
    <property type="evidence" value="ECO:0007669"/>
    <property type="project" value="UniProtKB-KW"/>
</dbReference>
<dbReference type="Proteomes" id="UP001596045">
    <property type="component" value="Unassembled WGS sequence"/>
</dbReference>
<evidence type="ECO:0000313" key="5">
    <source>
        <dbReference type="Proteomes" id="UP001596045"/>
    </source>
</evidence>
<dbReference type="Gene3D" id="3.40.630.30">
    <property type="match status" value="1"/>
</dbReference>
<feature type="domain" description="N-acetyltransferase" evidence="3">
    <location>
        <begin position="4"/>
        <end position="151"/>
    </location>
</feature>
<comment type="caution">
    <text evidence="4">The sequence shown here is derived from an EMBL/GenBank/DDBJ whole genome shotgun (WGS) entry which is preliminary data.</text>
</comment>
<keyword evidence="2 4" id="KW-0012">Acyltransferase</keyword>
<dbReference type="InterPro" id="IPR016181">
    <property type="entry name" value="Acyl_CoA_acyltransferase"/>
</dbReference>
<evidence type="ECO:0000259" key="3">
    <source>
        <dbReference type="PROSITE" id="PS51186"/>
    </source>
</evidence>
<dbReference type="EMBL" id="JBHSMT010000023">
    <property type="protein sequence ID" value="MFC5474733.1"/>
    <property type="molecule type" value="Genomic_DNA"/>
</dbReference>